<evidence type="ECO:0000256" key="1">
    <source>
        <dbReference type="ARBA" id="ARBA00023015"/>
    </source>
</evidence>
<dbReference type="PANTHER" id="PTHR33154">
    <property type="entry name" value="TRANSCRIPTIONAL REGULATOR, ARSR FAMILY"/>
    <property type="match status" value="1"/>
</dbReference>
<dbReference type="GO" id="GO:0003677">
    <property type="term" value="F:DNA binding"/>
    <property type="evidence" value="ECO:0007669"/>
    <property type="project" value="UniProtKB-KW"/>
</dbReference>
<evidence type="ECO:0000256" key="3">
    <source>
        <dbReference type="ARBA" id="ARBA00023163"/>
    </source>
</evidence>
<dbReference type="InterPro" id="IPR036388">
    <property type="entry name" value="WH-like_DNA-bd_sf"/>
</dbReference>
<feature type="domain" description="HTH arsR-type" evidence="4">
    <location>
        <begin position="2"/>
        <end position="96"/>
    </location>
</feature>
<dbReference type="InterPro" id="IPR011991">
    <property type="entry name" value="ArsR-like_HTH"/>
</dbReference>
<protein>
    <submittedName>
        <fullName evidence="5">Transcriptional repressor SdpR</fullName>
    </submittedName>
</protein>
<keyword evidence="6" id="KW-1185">Reference proteome</keyword>
<dbReference type="Gene3D" id="1.10.10.10">
    <property type="entry name" value="Winged helix-like DNA-binding domain superfamily/Winged helix DNA-binding domain"/>
    <property type="match status" value="1"/>
</dbReference>
<dbReference type="EMBL" id="CP036274">
    <property type="protein sequence ID" value="QDU25397.1"/>
    <property type="molecule type" value="Genomic_DNA"/>
</dbReference>
<dbReference type="AlphaFoldDB" id="A0A517Y576"/>
<name>A0A517Y576_9BACT</name>
<dbReference type="SMART" id="SM00418">
    <property type="entry name" value="HTH_ARSR"/>
    <property type="match status" value="1"/>
</dbReference>
<evidence type="ECO:0000259" key="4">
    <source>
        <dbReference type="PROSITE" id="PS50987"/>
    </source>
</evidence>
<keyword evidence="1" id="KW-0805">Transcription regulation</keyword>
<dbReference type="PROSITE" id="PS50987">
    <property type="entry name" value="HTH_ARSR_2"/>
    <property type="match status" value="1"/>
</dbReference>
<gene>
    <name evidence="5" type="primary">sdpR_1</name>
    <name evidence="5" type="ORF">ETAA8_04650</name>
</gene>
<evidence type="ECO:0000313" key="6">
    <source>
        <dbReference type="Proteomes" id="UP000315017"/>
    </source>
</evidence>
<sequence>MKDQAEFQACAERLKALADPERLRILQVLFGGPCTVGEIAERLSEDIVKVSHHLSILRRGKIVLPTRQGRFIQYSIHPEVIPAELPTTDVAKIDFGCCHLDLKLEPRET</sequence>
<dbReference type="CDD" id="cd00090">
    <property type="entry name" value="HTH_ARSR"/>
    <property type="match status" value="1"/>
</dbReference>
<proteinExistence type="predicted"/>
<dbReference type="GO" id="GO:0003700">
    <property type="term" value="F:DNA-binding transcription factor activity"/>
    <property type="evidence" value="ECO:0007669"/>
    <property type="project" value="InterPro"/>
</dbReference>
<evidence type="ECO:0000256" key="2">
    <source>
        <dbReference type="ARBA" id="ARBA00023125"/>
    </source>
</evidence>
<dbReference type="RefSeq" id="WP_145084289.1">
    <property type="nucleotide sequence ID" value="NZ_CP036274.1"/>
</dbReference>
<dbReference type="NCBIfam" id="NF033788">
    <property type="entry name" value="HTH_metalloreg"/>
    <property type="match status" value="1"/>
</dbReference>
<dbReference type="InterPro" id="IPR001845">
    <property type="entry name" value="HTH_ArsR_DNA-bd_dom"/>
</dbReference>
<keyword evidence="3" id="KW-0804">Transcription</keyword>
<dbReference type="Pfam" id="PF12840">
    <property type="entry name" value="HTH_20"/>
    <property type="match status" value="1"/>
</dbReference>
<dbReference type="PANTHER" id="PTHR33154:SF18">
    <property type="entry name" value="ARSENICAL RESISTANCE OPERON REPRESSOR"/>
    <property type="match status" value="1"/>
</dbReference>
<dbReference type="InterPro" id="IPR051081">
    <property type="entry name" value="HTH_MetalResp_TranReg"/>
</dbReference>
<dbReference type="PRINTS" id="PR00778">
    <property type="entry name" value="HTHARSR"/>
</dbReference>
<reference evidence="5 6" key="1">
    <citation type="submission" date="2019-02" db="EMBL/GenBank/DDBJ databases">
        <title>Deep-cultivation of Planctomycetes and their phenomic and genomic characterization uncovers novel biology.</title>
        <authorList>
            <person name="Wiegand S."/>
            <person name="Jogler M."/>
            <person name="Boedeker C."/>
            <person name="Pinto D."/>
            <person name="Vollmers J."/>
            <person name="Rivas-Marin E."/>
            <person name="Kohn T."/>
            <person name="Peeters S.H."/>
            <person name="Heuer A."/>
            <person name="Rast P."/>
            <person name="Oberbeckmann S."/>
            <person name="Bunk B."/>
            <person name="Jeske O."/>
            <person name="Meyerdierks A."/>
            <person name="Storesund J.E."/>
            <person name="Kallscheuer N."/>
            <person name="Luecker S."/>
            <person name="Lage O.M."/>
            <person name="Pohl T."/>
            <person name="Merkel B.J."/>
            <person name="Hornburger P."/>
            <person name="Mueller R.-W."/>
            <person name="Bruemmer F."/>
            <person name="Labrenz M."/>
            <person name="Spormann A.M."/>
            <person name="Op den Camp H."/>
            <person name="Overmann J."/>
            <person name="Amann R."/>
            <person name="Jetten M.S.M."/>
            <person name="Mascher T."/>
            <person name="Medema M.H."/>
            <person name="Devos D.P."/>
            <person name="Kaster A.-K."/>
            <person name="Ovreas L."/>
            <person name="Rohde M."/>
            <person name="Galperin M.Y."/>
            <person name="Jogler C."/>
        </authorList>
    </citation>
    <scope>NUCLEOTIDE SEQUENCE [LARGE SCALE GENOMIC DNA]</scope>
    <source>
        <strain evidence="5 6">ETA_A8</strain>
    </source>
</reference>
<accession>A0A517Y576</accession>
<dbReference type="Proteomes" id="UP000315017">
    <property type="component" value="Chromosome"/>
</dbReference>
<organism evidence="5 6">
    <name type="scientific">Anatilimnocola aggregata</name>
    <dbReference type="NCBI Taxonomy" id="2528021"/>
    <lineage>
        <taxon>Bacteria</taxon>
        <taxon>Pseudomonadati</taxon>
        <taxon>Planctomycetota</taxon>
        <taxon>Planctomycetia</taxon>
        <taxon>Pirellulales</taxon>
        <taxon>Pirellulaceae</taxon>
        <taxon>Anatilimnocola</taxon>
    </lineage>
</organism>
<evidence type="ECO:0000313" key="5">
    <source>
        <dbReference type="EMBL" id="QDU25397.1"/>
    </source>
</evidence>
<dbReference type="OrthoDB" id="9800150at2"/>
<dbReference type="KEGG" id="aagg:ETAA8_04650"/>
<dbReference type="SUPFAM" id="SSF46785">
    <property type="entry name" value="Winged helix' DNA-binding domain"/>
    <property type="match status" value="1"/>
</dbReference>
<keyword evidence="2" id="KW-0238">DNA-binding</keyword>
<dbReference type="InterPro" id="IPR036390">
    <property type="entry name" value="WH_DNA-bd_sf"/>
</dbReference>